<feature type="non-terminal residue" evidence="2">
    <location>
        <position position="1"/>
    </location>
</feature>
<evidence type="ECO:0000313" key="2">
    <source>
        <dbReference type="EMBL" id="CAF5164527.1"/>
    </source>
</evidence>
<name>A0A8S3GIZ6_9BILA</name>
<comment type="caution">
    <text evidence="2">The sequence shown here is derived from an EMBL/GenBank/DDBJ whole genome shotgun (WGS) entry which is preliminary data.</text>
</comment>
<protein>
    <submittedName>
        <fullName evidence="2">Uncharacterized protein</fullName>
    </submittedName>
</protein>
<sequence>FQSEENQLDTSQRTPNQAHNNANLLRYDAVPTEHVRLAVISRRLANLPENSLEKESLEHELAQLLN</sequence>
<feature type="non-terminal residue" evidence="2">
    <location>
        <position position="66"/>
    </location>
</feature>
<evidence type="ECO:0000313" key="3">
    <source>
        <dbReference type="Proteomes" id="UP000681967"/>
    </source>
</evidence>
<organism evidence="2 3">
    <name type="scientific">Rotaria magnacalcarata</name>
    <dbReference type="NCBI Taxonomy" id="392030"/>
    <lineage>
        <taxon>Eukaryota</taxon>
        <taxon>Metazoa</taxon>
        <taxon>Spiralia</taxon>
        <taxon>Gnathifera</taxon>
        <taxon>Rotifera</taxon>
        <taxon>Eurotatoria</taxon>
        <taxon>Bdelloidea</taxon>
        <taxon>Philodinida</taxon>
        <taxon>Philodinidae</taxon>
        <taxon>Rotaria</taxon>
    </lineage>
</organism>
<accession>A0A8S3GIZ6</accession>
<evidence type="ECO:0000256" key="1">
    <source>
        <dbReference type="SAM" id="MobiDB-lite"/>
    </source>
</evidence>
<gene>
    <name evidence="2" type="ORF">BYL167_LOCUS75532</name>
</gene>
<feature type="region of interest" description="Disordered" evidence="1">
    <location>
        <begin position="1"/>
        <end position="23"/>
    </location>
</feature>
<proteinExistence type="predicted"/>
<reference evidence="2" key="1">
    <citation type="submission" date="2021-02" db="EMBL/GenBank/DDBJ databases">
        <authorList>
            <person name="Nowell W R."/>
        </authorList>
    </citation>
    <scope>NUCLEOTIDE SEQUENCE</scope>
</reference>
<dbReference type="AlphaFoldDB" id="A0A8S3GIZ6"/>
<dbReference type="EMBL" id="CAJOBH010270567">
    <property type="protein sequence ID" value="CAF5164527.1"/>
    <property type="molecule type" value="Genomic_DNA"/>
</dbReference>
<dbReference type="Proteomes" id="UP000681967">
    <property type="component" value="Unassembled WGS sequence"/>
</dbReference>